<gene>
    <name evidence="2" type="ORF">CC77DRAFT_455364</name>
</gene>
<evidence type="ECO:0000313" key="3">
    <source>
        <dbReference type="Proteomes" id="UP000077248"/>
    </source>
</evidence>
<evidence type="ECO:0000256" key="1">
    <source>
        <dbReference type="SAM" id="Phobius"/>
    </source>
</evidence>
<keyword evidence="1" id="KW-0472">Membrane</keyword>
<dbReference type="Proteomes" id="UP000077248">
    <property type="component" value="Unassembled WGS sequence"/>
</dbReference>
<feature type="transmembrane region" description="Helical" evidence="1">
    <location>
        <begin position="14"/>
        <end position="37"/>
    </location>
</feature>
<name>A0A177D6S2_ALTAL</name>
<sequence>MLPSTIRLIKPKSLFLVVGYSCVQIPAAKIVVVVHLLRTKEPLLDNIGRVIPAMAPLTVGGILPGASGICQARVLLNETATHQH</sequence>
<accession>A0A177D6S2</accession>
<keyword evidence="3" id="KW-1185">Reference proteome</keyword>
<dbReference type="KEGG" id="aalt:CC77DRAFT_455364"/>
<dbReference type="AlphaFoldDB" id="A0A177D6S2"/>
<organism evidence="2 3">
    <name type="scientific">Alternaria alternata</name>
    <name type="common">Alternaria rot fungus</name>
    <name type="synonym">Torula alternata</name>
    <dbReference type="NCBI Taxonomy" id="5599"/>
    <lineage>
        <taxon>Eukaryota</taxon>
        <taxon>Fungi</taxon>
        <taxon>Dikarya</taxon>
        <taxon>Ascomycota</taxon>
        <taxon>Pezizomycotina</taxon>
        <taxon>Dothideomycetes</taxon>
        <taxon>Pleosporomycetidae</taxon>
        <taxon>Pleosporales</taxon>
        <taxon>Pleosporineae</taxon>
        <taxon>Pleosporaceae</taxon>
        <taxon>Alternaria</taxon>
        <taxon>Alternaria sect. Alternaria</taxon>
        <taxon>Alternaria alternata complex</taxon>
    </lineage>
</organism>
<reference evidence="2 3" key="1">
    <citation type="submission" date="2016-05" db="EMBL/GenBank/DDBJ databases">
        <title>Comparative analysis of secretome profiles of manganese(II)-oxidizing ascomycete fungi.</title>
        <authorList>
            <consortium name="DOE Joint Genome Institute"/>
            <person name="Zeiner C.A."/>
            <person name="Purvine S.O."/>
            <person name="Zink E.M."/>
            <person name="Wu S."/>
            <person name="Pasa-Tolic L."/>
            <person name="Chaput D.L."/>
            <person name="Haridas S."/>
            <person name="Grigoriev I.V."/>
            <person name="Santelli C.M."/>
            <person name="Hansel C.M."/>
        </authorList>
    </citation>
    <scope>NUCLEOTIDE SEQUENCE [LARGE SCALE GENOMIC DNA]</scope>
    <source>
        <strain evidence="2 3">SRC1lrK2f</strain>
    </source>
</reference>
<dbReference type="GeneID" id="29117355"/>
<proteinExistence type="predicted"/>
<keyword evidence="1" id="KW-1133">Transmembrane helix</keyword>
<dbReference type="VEuPathDB" id="FungiDB:CC77DRAFT_455364"/>
<keyword evidence="1" id="KW-0812">Transmembrane</keyword>
<evidence type="ECO:0000313" key="2">
    <source>
        <dbReference type="EMBL" id="OAG15246.1"/>
    </source>
</evidence>
<protein>
    <submittedName>
        <fullName evidence="2">Uncharacterized protein</fullName>
    </submittedName>
</protein>
<dbReference type="EMBL" id="KV441494">
    <property type="protein sequence ID" value="OAG15246.1"/>
    <property type="molecule type" value="Genomic_DNA"/>
</dbReference>
<dbReference type="RefSeq" id="XP_018380667.1">
    <property type="nucleotide sequence ID" value="XM_018531761.1"/>
</dbReference>